<feature type="domain" description="F-box/LRR-repeat protein 15-like leucin rich repeat" evidence="2">
    <location>
        <begin position="187"/>
        <end position="302"/>
    </location>
</feature>
<evidence type="ECO:0000259" key="2">
    <source>
        <dbReference type="Pfam" id="PF25372"/>
    </source>
</evidence>
<sequence length="327" mass="37476">MVSTPGLLTTNEMVYCIFSFINPCNLFPILLVNRSWYEIALPMLWKEIGYQYGYLPDCDRLRKVLYSRPYPPPGLQHVQSPSLAQLVLKYCDNITDAAIVNIANKCPYLQHVSLKGCREITNVSVKELARKCQNLYYLNLSGCVSMRFANGTMEMLSSRCENLEYFNFKADDACFENNRNRWLTSHDIQLFASRCCSFIDDSAVYEVAKNCAKMEKINLRYCVGISSQAMIEIAKSCRNLRYINVSGCGNIQDDTVNSLLESCGRLQYVNLSGCVITDNIVHKAKERTRKTLIYVTGCSSISPETLQILEDRRNLYLRNYHWIRNIG</sequence>
<dbReference type="Gene3D" id="3.80.10.10">
    <property type="entry name" value="Ribonuclease Inhibitor"/>
    <property type="match status" value="2"/>
</dbReference>
<dbReference type="PANTHER" id="PTHR13318">
    <property type="entry name" value="PARTNER OF PAIRED, ISOFORM B-RELATED"/>
    <property type="match status" value="1"/>
</dbReference>
<dbReference type="Pfam" id="PF25372">
    <property type="entry name" value="DUF7885"/>
    <property type="match status" value="1"/>
</dbReference>
<accession>U9SNN5</accession>
<organism evidence="3">
    <name type="scientific">Rhizophagus irregularis (strain DAOM 181602 / DAOM 197198 / MUCL 43194)</name>
    <name type="common">Arbuscular mycorrhizal fungus</name>
    <name type="synonym">Glomus intraradices</name>
    <dbReference type="NCBI Taxonomy" id="747089"/>
    <lineage>
        <taxon>Eukaryota</taxon>
        <taxon>Fungi</taxon>
        <taxon>Fungi incertae sedis</taxon>
        <taxon>Mucoromycota</taxon>
        <taxon>Glomeromycotina</taxon>
        <taxon>Glomeromycetes</taxon>
        <taxon>Glomerales</taxon>
        <taxon>Glomeraceae</taxon>
        <taxon>Rhizophagus</taxon>
    </lineage>
</organism>
<dbReference type="Pfam" id="PF12937">
    <property type="entry name" value="F-box-like"/>
    <property type="match status" value="1"/>
</dbReference>
<reference evidence="3" key="1">
    <citation type="submission" date="2013-07" db="EMBL/GenBank/DDBJ databases">
        <title>The genome of an arbuscular mycorrhizal fungus provides insights into the evolution of the oldest plant symbiosis.</title>
        <authorList>
            <consortium name="DOE Joint Genome Institute"/>
            <person name="Tisserant E."/>
            <person name="Malbreil M."/>
            <person name="Kuo A."/>
            <person name="Kohler A."/>
            <person name="Symeonidi A."/>
            <person name="Balestrini R."/>
            <person name="Charron P."/>
            <person name="Duensing N."/>
            <person name="Frei-dit-Frey N."/>
            <person name="Gianinazzi-Pearson V."/>
            <person name="Gilbert B."/>
            <person name="Handa Y."/>
            <person name="Hijri M."/>
            <person name="Kaul R."/>
            <person name="Kawaguchi M."/>
            <person name="Krajinski F."/>
            <person name="Lammers P."/>
            <person name="Lapierre D."/>
            <person name="Masclaux F.G."/>
            <person name="Murat C."/>
            <person name="Morin E."/>
            <person name="Ndikumana S."/>
            <person name="Pagni M."/>
            <person name="Petitpierre D."/>
            <person name="Requena N."/>
            <person name="Rosikiewicz P."/>
            <person name="Riley R."/>
            <person name="Saito K."/>
            <person name="San Clemente H."/>
            <person name="Shapiro H."/>
            <person name="van Tuinen D."/>
            <person name="Becard G."/>
            <person name="Bonfante P."/>
            <person name="Paszkowski U."/>
            <person name="Shachar-Hill Y."/>
            <person name="Young J.P."/>
            <person name="Sanders I.R."/>
            <person name="Henrissat B."/>
            <person name="Rensing S.A."/>
            <person name="Grigoriev I.V."/>
            <person name="Corradi N."/>
            <person name="Roux C."/>
            <person name="Martin F."/>
        </authorList>
    </citation>
    <scope>NUCLEOTIDE SEQUENCE</scope>
    <source>
        <strain evidence="3">DAOM 197198</strain>
    </source>
</reference>
<evidence type="ECO:0000259" key="1">
    <source>
        <dbReference type="Pfam" id="PF12937"/>
    </source>
</evidence>
<gene>
    <name evidence="3" type="ORF">GLOINDRAFT_83732</name>
</gene>
<dbReference type="InterPro" id="IPR006553">
    <property type="entry name" value="Leu-rich_rpt_Cys-con_subtyp"/>
</dbReference>
<dbReference type="GO" id="GO:0019005">
    <property type="term" value="C:SCF ubiquitin ligase complex"/>
    <property type="evidence" value="ECO:0007669"/>
    <property type="project" value="TreeGrafter"/>
</dbReference>
<dbReference type="eggNOG" id="KOG4341">
    <property type="taxonomic scope" value="Eukaryota"/>
</dbReference>
<dbReference type="InterPro" id="IPR032675">
    <property type="entry name" value="LRR_dom_sf"/>
</dbReference>
<dbReference type="SUPFAM" id="SSF81383">
    <property type="entry name" value="F-box domain"/>
    <property type="match status" value="1"/>
</dbReference>
<proteinExistence type="predicted"/>
<evidence type="ECO:0008006" key="4">
    <source>
        <dbReference type="Google" id="ProtNLM"/>
    </source>
</evidence>
<dbReference type="InterPro" id="IPR057207">
    <property type="entry name" value="FBXL15_LRR"/>
</dbReference>
<name>U9SNN5_RHIID</name>
<protein>
    <recommendedName>
        <fullName evidence="4">RNI-like protein</fullName>
    </recommendedName>
</protein>
<feature type="domain" description="F-box" evidence="1">
    <location>
        <begin position="11"/>
        <end position="48"/>
    </location>
</feature>
<dbReference type="SUPFAM" id="SSF52047">
    <property type="entry name" value="RNI-like"/>
    <property type="match status" value="1"/>
</dbReference>
<dbReference type="GO" id="GO:0031146">
    <property type="term" value="P:SCF-dependent proteasomal ubiquitin-dependent protein catabolic process"/>
    <property type="evidence" value="ECO:0007669"/>
    <property type="project" value="TreeGrafter"/>
</dbReference>
<dbReference type="AlphaFoldDB" id="U9SNN5"/>
<dbReference type="HOGENOM" id="CLU_850319_0_0_1"/>
<dbReference type="VEuPathDB" id="FungiDB:RhiirFUN_025275"/>
<evidence type="ECO:0000313" key="3">
    <source>
        <dbReference type="EMBL" id="ERZ95622.1"/>
    </source>
</evidence>
<dbReference type="SMART" id="SM00367">
    <property type="entry name" value="LRR_CC"/>
    <property type="match status" value="7"/>
</dbReference>
<dbReference type="InterPro" id="IPR036047">
    <property type="entry name" value="F-box-like_dom_sf"/>
</dbReference>
<dbReference type="InterPro" id="IPR001810">
    <property type="entry name" value="F-box_dom"/>
</dbReference>
<dbReference type="EMBL" id="KI301096">
    <property type="protein sequence ID" value="ERZ95622.1"/>
    <property type="molecule type" value="Genomic_DNA"/>
</dbReference>